<evidence type="ECO:0000313" key="1">
    <source>
        <dbReference type="EMBL" id="GAA1504775.1"/>
    </source>
</evidence>
<reference evidence="1 2" key="1">
    <citation type="journal article" date="2019" name="Int. J. Syst. Evol. Microbiol.">
        <title>The Global Catalogue of Microorganisms (GCM) 10K type strain sequencing project: providing services to taxonomists for standard genome sequencing and annotation.</title>
        <authorList>
            <consortium name="The Broad Institute Genomics Platform"/>
            <consortium name="The Broad Institute Genome Sequencing Center for Infectious Disease"/>
            <person name="Wu L."/>
            <person name="Ma J."/>
        </authorList>
    </citation>
    <scope>NUCLEOTIDE SEQUENCE [LARGE SCALE GENOMIC DNA]</scope>
    <source>
        <strain evidence="1 2">JCM 15933</strain>
    </source>
</reference>
<accession>A0ABN1ZU92</accession>
<evidence type="ECO:0000313" key="2">
    <source>
        <dbReference type="Proteomes" id="UP001501470"/>
    </source>
</evidence>
<protein>
    <submittedName>
        <fullName evidence="1">Uncharacterized protein</fullName>
    </submittedName>
</protein>
<dbReference type="Proteomes" id="UP001501470">
    <property type="component" value="Unassembled WGS sequence"/>
</dbReference>
<gene>
    <name evidence="1" type="ORF">GCM10009827_017660</name>
</gene>
<proteinExistence type="predicted"/>
<sequence length="106" mass="10861">MLDKAERTLIPAVVLFKSTSAGPAPCGGIAAGVPGAPAMQTLVNAPEYSFSRIDVARSTPISEIELGVDRATSMEQKPQSGALTNVCQGSVASSRARAWTACAVKA</sequence>
<keyword evidence="2" id="KW-1185">Reference proteome</keyword>
<dbReference type="EMBL" id="BAAAQD010000002">
    <property type="protein sequence ID" value="GAA1504775.1"/>
    <property type="molecule type" value="Genomic_DNA"/>
</dbReference>
<organism evidence="1 2">
    <name type="scientific">Dactylosporangium maewongense</name>
    <dbReference type="NCBI Taxonomy" id="634393"/>
    <lineage>
        <taxon>Bacteria</taxon>
        <taxon>Bacillati</taxon>
        <taxon>Actinomycetota</taxon>
        <taxon>Actinomycetes</taxon>
        <taxon>Micromonosporales</taxon>
        <taxon>Micromonosporaceae</taxon>
        <taxon>Dactylosporangium</taxon>
    </lineage>
</organism>
<name>A0ABN1ZU92_9ACTN</name>
<comment type="caution">
    <text evidence="1">The sequence shown here is derived from an EMBL/GenBank/DDBJ whole genome shotgun (WGS) entry which is preliminary data.</text>
</comment>